<name>A0A6M4ETH6_9CAUD</name>
<organism evidence="1 2">
    <name type="scientific">Vibrio phage Bennett</name>
    <dbReference type="NCBI Taxonomy" id="2735171"/>
    <lineage>
        <taxon>Viruses</taxon>
        <taxon>Duplodnaviria</taxon>
        <taxon>Heunggongvirae</taxon>
        <taxon>Uroviricota</taxon>
        <taxon>Caudoviricetes</taxon>
        <taxon>Demerecviridae</taxon>
        <taxon>Ermolyevavirinae</taxon>
        <taxon>Thalassavirus</taxon>
        <taxon>Thalassavirus bennett</taxon>
    </lineage>
</organism>
<accession>A0A6M4ETH6</accession>
<dbReference type="Proteomes" id="UP000501397">
    <property type="component" value="Segment"/>
</dbReference>
<protein>
    <submittedName>
        <fullName evidence="1">Uncharacterized protein</fullName>
    </submittedName>
</protein>
<dbReference type="EMBL" id="MN958086">
    <property type="protein sequence ID" value="QJQ85198.1"/>
    <property type="molecule type" value="Genomic_DNA"/>
</dbReference>
<evidence type="ECO:0000313" key="1">
    <source>
        <dbReference type="EMBL" id="QJQ85198.1"/>
    </source>
</evidence>
<evidence type="ECO:0000313" key="2">
    <source>
        <dbReference type="Proteomes" id="UP000501397"/>
    </source>
</evidence>
<proteinExistence type="predicted"/>
<gene>
    <name evidence="1" type="ORF">BENNETT_186</name>
</gene>
<keyword evidence="2" id="KW-1185">Reference proteome</keyword>
<sequence>MKVDTRKRTGFMVTNRKGKVILHSPRGSNIMIKPEELAEVLALLTAETLK</sequence>
<reference evidence="1 2" key="1">
    <citation type="submission" date="2020-01" db="EMBL/GenBank/DDBJ databases">
        <authorList>
            <person name="Giacobe N."/>
            <person name="Brown L."/>
            <person name="Broussard G.W."/>
        </authorList>
    </citation>
    <scope>NUCLEOTIDE SEQUENCE [LARGE SCALE GENOMIC DNA]</scope>
</reference>